<evidence type="ECO:0000259" key="9">
    <source>
        <dbReference type="Pfam" id="PF05504"/>
    </source>
</evidence>
<keyword evidence="7" id="KW-0449">Lipoprotein</keyword>
<keyword evidence="5" id="KW-0472">Membrane</keyword>
<evidence type="ECO:0000256" key="8">
    <source>
        <dbReference type="SAM" id="SignalP"/>
    </source>
</evidence>
<dbReference type="InterPro" id="IPR008844">
    <property type="entry name" value="Spore_GerAC-like"/>
</dbReference>
<accession>A0A2N5NBG1</accession>
<dbReference type="Proteomes" id="UP000234789">
    <property type="component" value="Unassembled WGS sequence"/>
</dbReference>
<sequence length="380" mass="43126">MRRLRLIAAAALLLLLAGCKGSKTNNELYLKAIGIDYKDGIYTMYVQMLDFAGESKSETGTVSGKQIPIWTGHGSGKSIGDANAKLMNSSQQPMDFSHVSALLLTEGALKAMSSRDISELIAGYPESRMNVWMFGTRHKLDDIFITKSFFNLSNTTTLLHSPEASYSQKSDIEPVFLFKLLRELQHPAINGYVPELMLEERAWEKDEKPHPELKVAGAFFFRQAAYETRLPIGQLEGWHWMNPHMEQYLIEIVHDGVDYGYGSFTRTKIKLRLKEDEQGEPAFEARVHVKGVLMTRNTQSPMAEVEEAAAKMIEAQIVSTYRSALSRKIDIFELEELYYRKHPREWQERTDGGAKTLLKPDSLRLAEVRVDLESPGKYKP</sequence>
<evidence type="ECO:0000256" key="1">
    <source>
        <dbReference type="ARBA" id="ARBA00004635"/>
    </source>
</evidence>
<dbReference type="Pfam" id="PF05504">
    <property type="entry name" value="Spore_GerAC"/>
    <property type="match status" value="1"/>
</dbReference>
<dbReference type="EMBL" id="NFEZ01000003">
    <property type="protein sequence ID" value="PLT47663.1"/>
    <property type="molecule type" value="Genomic_DNA"/>
</dbReference>
<feature type="domain" description="Spore germination GerAC-like C-terminal" evidence="9">
    <location>
        <begin position="217"/>
        <end position="350"/>
    </location>
</feature>
<dbReference type="Gene3D" id="3.30.300.210">
    <property type="entry name" value="Nutrient germinant receptor protein C, domain 3"/>
    <property type="match status" value="1"/>
</dbReference>
<evidence type="ECO:0000256" key="4">
    <source>
        <dbReference type="ARBA" id="ARBA00022729"/>
    </source>
</evidence>
<evidence type="ECO:0000256" key="6">
    <source>
        <dbReference type="ARBA" id="ARBA00023139"/>
    </source>
</evidence>
<dbReference type="Pfam" id="PF25198">
    <property type="entry name" value="Spore_GerAC_N"/>
    <property type="match status" value="1"/>
</dbReference>
<comment type="caution">
    <text evidence="11">The sequence shown here is derived from an EMBL/GenBank/DDBJ whole genome shotgun (WGS) entry which is preliminary data.</text>
</comment>
<evidence type="ECO:0000256" key="5">
    <source>
        <dbReference type="ARBA" id="ARBA00023136"/>
    </source>
</evidence>
<evidence type="ECO:0000313" key="12">
    <source>
        <dbReference type="Proteomes" id="UP000234789"/>
    </source>
</evidence>
<keyword evidence="6" id="KW-0564">Palmitate</keyword>
<dbReference type="InterPro" id="IPR046953">
    <property type="entry name" value="Spore_GerAC-like_C"/>
</dbReference>
<comment type="similarity">
    <text evidence="2">Belongs to the GerABKC lipoprotein family.</text>
</comment>
<gene>
    <name evidence="11" type="ORF">B8V81_1887</name>
</gene>
<dbReference type="InterPro" id="IPR057336">
    <property type="entry name" value="GerAC_N"/>
</dbReference>
<reference evidence="11 12" key="1">
    <citation type="submission" date="2017-05" db="EMBL/GenBank/DDBJ databases">
        <title>Functional genome analysis of Paenibacillus pasadenensis strain R16: insights on endophytic life style and antifungal activity.</title>
        <authorList>
            <person name="Passera A."/>
            <person name="Marcolungo L."/>
            <person name="Casati P."/>
            <person name="Brasca M."/>
            <person name="Quaglino F."/>
            <person name="Delledonne M."/>
        </authorList>
    </citation>
    <scope>NUCLEOTIDE SEQUENCE [LARGE SCALE GENOMIC DNA]</scope>
    <source>
        <strain evidence="11 12">R16</strain>
    </source>
</reference>
<dbReference type="GO" id="GO:0009847">
    <property type="term" value="P:spore germination"/>
    <property type="evidence" value="ECO:0007669"/>
    <property type="project" value="InterPro"/>
</dbReference>
<evidence type="ECO:0000313" key="11">
    <source>
        <dbReference type="EMBL" id="PLT47663.1"/>
    </source>
</evidence>
<evidence type="ECO:0000256" key="3">
    <source>
        <dbReference type="ARBA" id="ARBA00022544"/>
    </source>
</evidence>
<dbReference type="InterPro" id="IPR038501">
    <property type="entry name" value="Spore_GerAC_C_sf"/>
</dbReference>
<dbReference type="PROSITE" id="PS51257">
    <property type="entry name" value="PROKAR_LIPOPROTEIN"/>
    <property type="match status" value="1"/>
</dbReference>
<keyword evidence="3" id="KW-0309">Germination</keyword>
<protein>
    <submittedName>
        <fullName evidence="11">Uncharacterized protein</fullName>
    </submittedName>
</protein>
<name>A0A2N5NBG1_9BACL</name>
<feature type="chain" id="PRO_5014924437" evidence="8">
    <location>
        <begin position="23"/>
        <end position="380"/>
    </location>
</feature>
<dbReference type="PANTHER" id="PTHR35789:SF1">
    <property type="entry name" value="SPORE GERMINATION PROTEIN B3"/>
    <property type="match status" value="1"/>
</dbReference>
<dbReference type="OrthoDB" id="2380468at2"/>
<organism evidence="11 12">
    <name type="scientific">Paenibacillus pasadenensis</name>
    <dbReference type="NCBI Taxonomy" id="217090"/>
    <lineage>
        <taxon>Bacteria</taxon>
        <taxon>Bacillati</taxon>
        <taxon>Bacillota</taxon>
        <taxon>Bacilli</taxon>
        <taxon>Bacillales</taxon>
        <taxon>Paenibacillaceae</taxon>
        <taxon>Paenibacillus</taxon>
    </lineage>
</organism>
<dbReference type="GO" id="GO:0016020">
    <property type="term" value="C:membrane"/>
    <property type="evidence" value="ECO:0007669"/>
    <property type="project" value="UniProtKB-SubCell"/>
</dbReference>
<evidence type="ECO:0000256" key="7">
    <source>
        <dbReference type="ARBA" id="ARBA00023288"/>
    </source>
</evidence>
<dbReference type="RefSeq" id="WP_028598696.1">
    <property type="nucleotide sequence ID" value="NZ_BIMM01000003.1"/>
</dbReference>
<feature type="signal peptide" evidence="8">
    <location>
        <begin position="1"/>
        <end position="22"/>
    </location>
</feature>
<proteinExistence type="inferred from homology"/>
<keyword evidence="4 8" id="KW-0732">Signal</keyword>
<dbReference type="PANTHER" id="PTHR35789">
    <property type="entry name" value="SPORE GERMINATION PROTEIN B3"/>
    <property type="match status" value="1"/>
</dbReference>
<comment type="subcellular location">
    <subcellularLocation>
        <location evidence="1">Membrane</location>
        <topology evidence="1">Lipid-anchor</topology>
    </subcellularLocation>
</comment>
<dbReference type="AlphaFoldDB" id="A0A2N5NBG1"/>
<evidence type="ECO:0000256" key="2">
    <source>
        <dbReference type="ARBA" id="ARBA00007886"/>
    </source>
</evidence>
<feature type="domain" description="Spore germination protein N-terminal" evidence="10">
    <location>
        <begin position="28"/>
        <end position="196"/>
    </location>
</feature>
<keyword evidence="12" id="KW-1185">Reference proteome</keyword>
<evidence type="ECO:0000259" key="10">
    <source>
        <dbReference type="Pfam" id="PF25198"/>
    </source>
</evidence>